<dbReference type="GO" id="GO:0044205">
    <property type="term" value="P:'de novo' UMP biosynthetic process"/>
    <property type="evidence" value="ECO:0007669"/>
    <property type="project" value="UniProtKB-UniRule"/>
</dbReference>
<dbReference type="SUPFAM" id="SSF51366">
    <property type="entry name" value="Ribulose-phoshate binding barrel"/>
    <property type="match status" value="1"/>
</dbReference>
<dbReference type="PANTHER" id="PTHR32119:SF2">
    <property type="entry name" value="OROTIDINE 5'-PHOSPHATE DECARBOXYLASE"/>
    <property type="match status" value="1"/>
</dbReference>
<keyword evidence="5 7" id="KW-0456">Lyase</keyword>
<sequence>MKELKPVYFALDFSSGSEALAFIQSHDLEGVPVKVGMELFYKEGAPFIAELKRQNHDIFLDLKLYDIPETVRRSMRNLAALGVDIVNVHASGGSRMIEAARQGLKEGAFGEQPLLFAVTVLTSMDEWTVRRELNVEASPKEMVSHYSRLAEAHGADGVVCSVHEAAMVKKETGLFTLTPGIRLPGGDTHDQKRTSTPEEAGIQASDAIVAGRPIRDSSAPADTYQTIKGDFLYGKQTADS</sequence>
<feature type="binding site" evidence="7 9">
    <location>
        <position position="212"/>
    </location>
    <ligand>
        <name>substrate</name>
    </ligand>
</feature>
<evidence type="ECO:0000256" key="7">
    <source>
        <dbReference type="HAMAP-Rule" id="MF_01200"/>
    </source>
</evidence>
<organism evidence="13 14">
    <name type="scientific">Halobacillus litoralis</name>
    <dbReference type="NCBI Taxonomy" id="45668"/>
    <lineage>
        <taxon>Bacteria</taxon>
        <taxon>Bacillati</taxon>
        <taxon>Bacillota</taxon>
        <taxon>Bacilli</taxon>
        <taxon>Bacillales</taxon>
        <taxon>Bacillaceae</taxon>
        <taxon>Halobacillus</taxon>
    </lineage>
</organism>
<evidence type="ECO:0000256" key="1">
    <source>
        <dbReference type="ARBA" id="ARBA00002356"/>
    </source>
</evidence>
<feature type="active site" description="Proton donor" evidence="7">
    <location>
        <position position="63"/>
    </location>
</feature>
<comment type="subunit">
    <text evidence="7">Homodimer.</text>
</comment>
<dbReference type="HAMAP" id="MF_01200_B">
    <property type="entry name" value="OMPdecase_type1_B"/>
    <property type="match status" value="1"/>
</dbReference>
<dbReference type="InterPro" id="IPR014732">
    <property type="entry name" value="OMPdecase"/>
</dbReference>
<dbReference type="InterPro" id="IPR001754">
    <property type="entry name" value="OMPdeCOase_dom"/>
</dbReference>
<evidence type="ECO:0000256" key="8">
    <source>
        <dbReference type="PIRSR" id="PIRSR614732-1"/>
    </source>
</evidence>
<feature type="binding site" evidence="7 9">
    <location>
        <position position="211"/>
    </location>
    <ligand>
        <name>substrate</name>
    </ligand>
</feature>
<dbReference type="GO" id="GO:0006207">
    <property type="term" value="P:'de novo' pyrimidine nucleobase biosynthetic process"/>
    <property type="evidence" value="ECO:0007669"/>
    <property type="project" value="InterPro"/>
</dbReference>
<dbReference type="EMBL" id="WMET01000001">
    <property type="protein sequence ID" value="MYL19119.1"/>
    <property type="molecule type" value="Genomic_DNA"/>
</dbReference>
<dbReference type="RefSeq" id="WP_160835538.1">
    <property type="nucleotide sequence ID" value="NZ_WMET01000001.1"/>
</dbReference>
<dbReference type="NCBIfam" id="NF001273">
    <property type="entry name" value="PRK00230.1"/>
    <property type="match status" value="1"/>
</dbReference>
<dbReference type="AlphaFoldDB" id="A0A845DQF1"/>
<dbReference type="NCBIfam" id="TIGR01740">
    <property type="entry name" value="pyrF"/>
    <property type="match status" value="1"/>
</dbReference>
<evidence type="ECO:0000313" key="14">
    <source>
        <dbReference type="Proteomes" id="UP000460949"/>
    </source>
</evidence>
<dbReference type="Proteomes" id="UP000460949">
    <property type="component" value="Unassembled WGS sequence"/>
</dbReference>
<keyword evidence="3 7" id="KW-0210">Decarboxylase</keyword>
<evidence type="ECO:0000256" key="10">
    <source>
        <dbReference type="RuleBase" id="RU000512"/>
    </source>
</evidence>
<dbReference type="Gene3D" id="3.20.20.70">
    <property type="entry name" value="Aldolase class I"/>
    <property type="match status" value="1"/>
</dbReference>
<gene>
    <name evidence="7 13" type="primary">pyrF</name>
    <name evidence="13" type="ORF">GLW04_04405</name>
</gene>
<feature type="binding site" evidence="7 9">
    <location>
        <position position="122"/>
    </location>
    <ligand>
        <name>substrate</name>
    </ligand>
</feature>
<name>A0A845DQF1_9BACI</name>
<keyword evidence="4 7" id="KW-0665">Pyrimidine biosynthesis</keyword>
<dbReference type="EC" id="4.1.1.23" evidence="7"/>
<evidence type="ECO:0000256" key="9">
    <source>
        <dbReference type="PIRSR" id="PIRSR614732-2"/>
    </source>
</evidence>
<dbReference type="Pfam" id="PF00215">
    <property type="entry name" value="OMPdecase"/>
    <property type="match status" value="1"/>
</dbReference>
<dbReference type="UniPathway" id="UPA00070">
    <property type="reaction ID" value="UER00120"/>
</dbReference>
<feature type="active site" description="For OMPdecase activity" evidence="8">
    <location>
        <position position="63"/>
    </location>
</feature>
<dbReference type="InterPro" id="IPR047596">
    <property type="entry name" value="OMPdecase_bac"/>
</dbReference>
<protein>
    <recommendedName>
        <fullName evidence="7">Orotidine 5'-phosphate decarboxylase</fullName>
        <ecNumber evidence="7">4.1.1.23</ecNumber>
    </recommendedName>
    <alternativeName>
        <fullName evidence="7">OMP decarboxylase</fullName>
        <shortName evidence="7">OMPDCase</shortName>
        <shortName evidence="7">OMPdecase</shortName>
    </alternativeName>
</protein>
<dbReference type="InterPro" id="IPR011060">
    <property type="entry name" value="RibuloseP-bd_barrel"/>
</dbReference>
<evidence type="ECO:0000256" key="5">
    <source>
        <dbReference type="ARBA" id="ARBA00023239"/>
    </source>
</evidence>
<comment type="function">
    <text evidence="1 7">Catalyzes the decarboxylation of orotidine 5'-monophosphate (OMP) to uridine 5'-monophosphate (UMP).</text>
</comment>
<feature type="binding site" evidence="7">
    <location>
        <begin position="61"/>
        <end position="70"/>
    </location>
    <ligand>
        <name>substrate</name>
    </ligand>
</feature>
<feature type="binding site" evidence="7 9">
    <location>
        <position position="191"/>
    </location>
    <ligand>
        <name>substrate</name>
    </ligand>
</feature>
<accession>A0A845DQF1</accession>
<dbReference type="InterPro" id="IPR018089">
    <property type="entry name" value="OMPdecase_AS"/>
</dbReference>
<comment type="similarity">
    <text evidence="7">Belongs to the OMP decarboxylase family. Type 1 subfamily.</text>
</comment>
<dbReference type="GO" id="GO:0004590">
    <property type="term" value="F:orotidine-5'-phosphate decarboxylase activity"/>
    <property type="evidence" value="ECO:0007669"/>
    <property type="project" value="UniProtKB-UniRule"/>
</dbReference>
<evidence type="ECO:0000259" key="12">
    <source>
        <dbReference type="SMART" id="SM00934"/>
    </source>
</evidence>
<feature type="active site" description="For OMPdecase activity" evidence="8">
    <location>
        <position position="66"/>
    </location>
</feature>
<evidence type="ECO:0000313" key="13">
    <source>
        <dbReference type="EMBL" id="MYL19119.1"/>
    </source>
</evidence>
<feature type="binding site" evidence="7 9">
    <location>
        <position position="182"/>
    </location>
    <ligand>
        <name>substrate</name>
    </ligand>
</feature>
<comment type="caution">
    <text evidence="13">The sequence shown here is derived from an EMBL/GenBank/DDBJ whole genome shotgun (WGS) entry which is preliminary data.</text>
</comment>
<comment type="catalytic activity">
    <reaction evidence="6 7 10">
        <text>orotidine 5'-phosphate + H(+) = UMP + CO2</text>
        <dbReference type="Rhea" id="RHEA:11596"/>
        <dbReference type="ChEBI" id="CHEBI:15378"/>
        <dbReference type="ChEBI" id="CHEBI:16526"/>
        <dbReference type="ChEBI" id="CHEBI:57538"/>
        <dbReference type="ChEBI" id="CHEBI:57865"/>
        <dbReference type="EC" id="4.1.1.23"/>
    </reaction>
</comment>
<evidence type="ECO:0000256" key="11">
    <source>
        <dbReference type="SAM" id="MobiDB-lite"/>
    </source>
</evidence>
<evidence type="ECO:0000256" key="3">
    <source>
        <dbReference type="ARBA" id="ARBA00022793"/>
    </source>
</evidence>
<dbReference type="CDD" id="cd04725">
    <property type="entry name" value="OMP_decarboxylase_like"/>
    <property type="match status" value="1"/>
</dbReference>
<evidence type="ECO:0000256" key="4">
    <source>
        <dbReference type="ARBA" id="ARBA00022975"/>
    </source>
</evidence>
<reference evidence="13 14" key="1">
    <citation type="submission" date="2019-11" db="EMBL/GenBank/DDBJ databases">
        <title>Genome sequences of 17 halophilic strains isolated from different environments.</title>
        <authorList>
            <person name="Furrow R.E."/>
        </authorList>
    </citation>
    <scope>NUCLEOTIDE SEQUENCE [LARGE SCALE GENOMIC DNA]</scope>
    <source>
        <strain evidence="13 14">22511_23_Filter</strain>
    </source>
</reference>
<dbReference type="SMART" id="SM00934">
    <property type="entry name" value="OMPdecase"/>
    <property type="match status" value="1"/>
</dbReference>
<comment type="pathway">
    <text evidence="2 7 10">Pyrimidine metabolism; UMP biosynthesis via de novo pathway; UMP from orotate: step 2/2.</text>
</comment>
<feature type="binding site" evidence="7 9">
    <location>
        <position position="34"/>
    </location>
    <ligand>
        <name>substrate</name>
    </ligand>
</feature>
<dbReference type="InterPro" id="IPR013785">
    <property type="entry name" value="Aldolase_TIM"/>
</dbReference>
<feature type="region of interest" description="Disordered" evidence="11">
    <location>
        <begin position="180"/>
        <end position="201"/>
    </location>
</feature>
<proteinExistence type="inferred from homology"/>
<evidence type="ECO:0000256" key="6">
    <source>
        <dbReference type="ARBA" id="ARBA00049157"/>
    </source>
</evidence>
<dbReference type="GO" id="GO:0005829">
    <property type="term" value="C:cytosol"/>
    <property type="evidence" value="ECO:0007669"/>
    <property type="project" value="TreeGrafter"/>
</dbReference>
<evidence type="ECO:0000256" key="2">
    <source>
        <dbReference type="ARBA" id="ARBA00004861"/>
    </source>
</evidence>
<feature type="compositionally biased region" description="Basic and acidic residues" evidence="11">
    <location>
        <begin position="187"/>
        <end position="196"/>
    </location>
</feature>
<feature type="domain" description="Orotidine 5'-phosphate decarboxylase" evidence="12">
    <location>
        <begin position="6"/>
        <end position="227"/>
    </location>
</feature>
<feature type="active site" description="For OMPdecase activity" evidence="8">
    <location>
        <position position="61"/>
    </location>
</feature>
<dbReference type="PROSITE" id="PS00156">
    <property type="entry name" value="OMPDECASE"/>
    <property type="match status" value="1"/>
</dbReference>
<feature type="binding site" evidence="7 9">
    <location>
        <position position="12"/>
    </location>
    <ligand>
        <name>substrate</name>
    </ligand>
</feature>
<dbReference type="PANTHER" id="PTHR32119">
    <property type="entry name" value="OROTIDINE 5'-PHOSPHATE DECARBOXYLASE"/>
    <property type="match status" value="1"/>
</dbReference>